<feature type="transmembrane region" description="Helical" evidence="8">
    <location>
        <begin position="104"/>
        <end position="123"/>
    </location>
</feature>
<name>A0A926DMT0_9FIRM</name>
<protein>
    <submittedName>
        <fullName evidence="9">AEC family transporter</fullName>
    </submittedName>
</protein>
<feature type="transmembrane region" description="Helical" evidence="8">
    <location>
        <begin position="36"/>
        <end position="55"/>
    </location>
</feature>
<keyword evidence="3" id="KW-0813">Transport</keyword>
<proteinExistence type="inferred from homology"/>
<reference evidence="9" key="1">
    <citation type="submission" date="2020-08" db="EMBL/GenBank/DDBJ databases">
        <title>Genome public.</title>
        <authorList>
            <person name="Liu C."/>
            <person name="Sun Q."/>
        </authorList>
    </citation>
    <scope>NUCLEOTIDE SEQUENCE</scope>
    <source>
        <strain evidence="9">H8</strain>
    </source>
</reference>
<dbReference type="Gene3D" id="1.20.1530.20">
    <property type="match status" value="1"/>
</dbReference>
<feature type="transmembrane region" description="Helical" evidence="8">
    <location>
        <begin position="194"/>
        <end position="217"/>
    </location>
</feature>
<dbReference type="PANTHER" id="PTHR36838:SF1">
    <property type="entry name" value="SLR1864 PROTEIN"/>
    <property type="match status" value="1"/>
</dbReference>
<evidence type="ECO:0000256" key="6">
    <source>
        <dbReference type="ARBA" id="ARBA00022989"/>
    </source>
</evidence>
<keyword evidence="10" id="KW-1185">Reference proteome</keyword>
<evidence type="ECO:0000256" key="7">
    <source>
        <dbReference type="ARBA" id="ARBA00023136"/>
    </source>
</evidence>
<feature type="transmembrane region" description="Helical" evidence="8">
    <location>
        <begin position="6"/>
        <end position="24"/>
    </location>
</feature>
<keyword evidence="5 8" id="KW-0812">Transmembrane</keyword>
<dbReference type="EMBL" id="JACRSU010000002">
    <property type="protein sequence ID" value="MBC8540577.1"/>
    <property type="molecule type" value="Genomic_DNA"/>
</dbReference>
<evidence type="ECO:0000256" key="2">
    <source>
        <dbReference type="ARBA" id="ARBA00010145"/>
    </source>
</evidence>
<evidence type="ECO:0000256" key="3">
    <source>
        <dbReference type="ARBA" id="ARBA00022448"/>
    </source>
</evidence>
<evidence type="ECO:0000256" key="5">
    <source>
        <dbReference type="ARBA" id="ARBA00022692"/>
    </source>
</evidence>
<evidence type="ECO:0000313" key="9">
    <source>
        <dbReference type="EMBL" id="MBC8540577.1"/>
    </source>
</evidence>
<feature type="transmembrane region" description="Helical" evidence="8">
    <location>
        <begin position="171"/>
        <end position="188"/>
    </location>
</feature>
<accession>A0A926DMT0</accession>
<gene>
    <name evidence="9" type="ORF">H8698_06270</name>
</gene>
<dbReference type="Pfam" id="PF03547">
    <property type="entry name" value="Mem_trans"/>
    <property type="match status" value="1"/>
</dbReference>
<dbReference type="AlphaFoldDB" id="A0A926DMT0"/>
<organism evidence="9 10">
    <name type="scientific">Congzhengia minquanensis</name>
    <dbReference type="NCBI Taxonomy" id="2763657"/>
    <lineage>
        <taxon>Bacteria</taxon>
        <taxon>Bacillati</taxon>
        <taxon>Bacillota</taxon>
        <taxon>Clostridia</taxon>
        <taxon>Eubacteriales</taxon>
        <taxon>Oscillospiraceae</taxon>
        <taxon>Congzhengia</taxon>
    </lineage>
</organism>
<feature type="transmembrane region" description="Helical" evidence="8">
    <location>
        <begin position="129"/>
        <end position="150"/>
    </location>
</feature>
<keyword evidence="4" id="KW-1003">Cell membrane</keyword>
<dbReference type="GO" id="GO:0005886">
    <property type="term" value="C:plasma membrane"/>
    <property type="evidence" value="ECO:0007669"/>
    <property type="project" value="UniProtKB-SubCell"/>
</dbReference>
<evidence type="ECO:0000256" key="1">
    <source>
        <dbReference type="ARBA" id="ARBA00004651"/>
    </source>
</evidence>
<keyword evidence="7 8" id="KW-0472">Membrane</keyword>
<dbReference type="PANTHER" id="PTHR36838">
    <property type="entry name" value="AUXIN EFFLUX CARRIER FAMILY PROTEIN"/>
    <property type="match status" value="1"/>
</dbReference>
<dbReference type="InterPro" id="IPR004776">
    <property type="entry name" value="Mem_transp_PIN-like"/>
</dbReference>
<dbReference type="RefSeq" id="WP_249311748.1">
    <property type="nucleotide sequence ID" value="NZ_JACRSU010000002.1"/>
</dbReference>
<sequence>MDMSVIIDPIVKLFIAILIGFVSVKAGYLSADMRNVLSKIIIKVTLPLMIITSLLSKDLSGDTAMNAAVAAVSAVVVMTVLYFLGLGTANLFRLKEPTKTLHAVLSGSGNVGFLGYPVALAVFGTEGLFYAVIYGMVNDAVFWTAGVYLINRSGGSLVGRQALKKLVNPNTVAFLIGIPLLFFGVKLPPVLNDAFTGIGSCTTYMSMLFIGMTLATIDIKSLYKRVSMIAPALIKMVIVPVLVSMLFVHFGLNPVTIGAVVLEIAMPAQTVASIVAMEAGSDEKYAAEYIFFSTLLSLLTLPLIYYIMERIMA</sequence>
<dbReference type="GO" id="GO:0055085">
    <property type="term" value="P:transmembrane transport"/>
    <property type="evidence" value="ECO:0007669"/>
    <property type="project" value="InterPro"/>
</dbReference>
<comment type="caution">
    <text evidence="9">The sequence shown here is derived from an EMBL/GenBank/DDBJ whole genome shotgun (WGS) entry which is preliminary data.</text>
</comment>
<dbReference type="InterPro" id="IPR038770">
    <property type="entry name" value="Na+/solute_symporter_sf"/>
</dbReference>
<feature type="transmembrane region" description="Helical" evidence="8">
    <location>
        <begin position="289"/>
        <end position="308"/>
    </location>
</feature>
<evidence type="ECO:0000256" key="4">
    <source>
        <dbReference type="ARBA" id="ARBA00022475"/>
    </source>
</evidence>
<comment type="similarity">
    <text evidence="2">Belongs to the auxin efflux carrier (TC 2.A.69) family.</text>
</comment>
<dbReference type="Proteomes" id="UP000611762">
    <property type="component" value="Unassembled WGS sequence"/>
</dbReference>
<evidence type="ECO:0000313" key="10">
    <source>
        <dbReference type="Proteomes" id="UP000611762"/>
    </source>
</evidence>
<evidence type="ECO:0000256" key="8">
    <source>
        <dbReference type="SAM" id="Phobius"/>
    </source>
</evidence>
<feature type="transmembrane region" description="Helical" evidence="8">
    <location>
        <begin position="67"/>
        <end position="92"/>
    </location>
</feature>
<keyword evidence="6 8" id="KW-1133">Transmembrane helix</keyword>
<feature type="transmembrane region" description="Helical" evidence="8">
    <location>
        <begin position="229"/>
        <end position="250"/>
    </location>
</feature>
<comment type="subcellular location">
    <subcellularLocation>
        <location evidence="1">Cell membrane</location>
        <topology evidence="1">Multi-pass membrane protein</topology>
    </subcellularLocation>
</comment>